<dbReference type="RefSeq" id="WP_008474593.1">
    <property type="nucleotide sequence ID" value="NZ_CAGS01000018.1"/>
</dbReference>
<accession>I4ECN4</accession>
<evidence type="ECO:0000259" key="2">
    <source>
        <dbReference type="Pfam" id="PF05239"/>
    </source>
</evidence>
<organism evidence="3 4">
    <name type="scientific">Nitrolancea hollandica Lb</name>
    <dbReference type="NCBI Taxonomy" id="1129897"/>
    <lineage>
        <taxon>Bacteria</taxon>
        <taxon>Pseudomonadati</taxon>
        <taxon>Thermomicrobiota</taxon>
        <taxon>Thermomicrobia</taxon>
        <taxon>Sphaerobacterales</taxon>
        <taxon>Sphaerobacterineae</taxon>
        <taxon>Sphaerobacteraceae</taxon>
        <taxon>Nitrolancea</taxon>
    </lineage>
</organism>
<dbReference type="Pfam" id="PF05239">
    <property type="entry name" value="PRC"/>
    <property type="match status" value="1"/>
</dbReference>
<dbReference type="InterPro" id="IPR011033">
    <property type="entry name" value="PRC_barrel-like_sf"/>
</dbReference>
<keyword evidence="4" id="KW-1185">Reference proteome</keyword>
<proteinExistence type="predicted"/>
<name>I4ECN4_9BACT</name>
<dbReference type="SUPFAM" id="SSF50346">
    <property type="entry name" value="PRC-barrel domain"/>
    <property type="match status" value="1"/>
</dbReference>
<comment type="caution">
    <text evidence="3">The sequence shown here is derived from an EMBL/GenBank/DDBJ whole genome shotgun (WGS) entry which is preliminary data.</text>
</comment>
<feature type="domain" description="PRC-barrel" evidence="2">
    <location>
        <begin position="11"/>
        <end position="82"/>
    </location>
</feature>
<dbReference type="Proteomes" id="UP000004221">
    <property type="component" value="Unassembled WGS sequence"/>
</dbReference>
<dbReference type="AlphaFoldDB" id="I4ECN4"/>
<dbReference type="InterPro" id="IPR027275">
    <property type="entry name" value="PRC-brl_dom"/>
</dbReference>
<evidence type="ECO:0000313" key="4">
    <source>
        <dbReference type="Proteomes" id="UP000004221"/>
    </source>
</evidence>
<reference evidence="3 4" key="1">
    <citation type="journal article" date="2012" name="ISME J.">
        <title>Nitrification expanded: discovery, physiology and genomics of a nitrite-oxidizing bacterium from the phylum Chloroflexi.</title>
        <authorList>
            <person name="Sorokin D.Y."/>
            <person name="Lucker S."/>
            <person name="Vejmelkova D."/>
            <person name="Kostrikina N.A."/>
            <person name="Kleerebezem R."/>
            <person name="Rijpstra W.I."/>
            <person name="Damste J.S."/>
            <person name="Le Paslier D."/>
            <person name="Muyzer G."/>
            <person name="Wagner M."/>
            <person name="van Loosdrecht M.C."/>
            <person name="Daims H."/>
        </authorList>
    </citation>
    <scope>NUCLEOTIDE SEQUENCE [LARGE SCALE GENOMIC DNA]</scope>
    <source>
        <strain evidence="4">none</strain>
    </source>
</reference>
<evidence type="ECO:0000256" key="1">
    <source>
        <dbReference type="SAM" id="MobiDB-lite"/>
    </source>
</evidence>
<sequence>MQWNDWEAKGMTEEDLHKLEGREVVSSDNQKIGKIDLVWSPMDNVEATTFRVKTDDHDLWVPLFAVSDIDKDRIVVEASRDELQNQEQWTEEPPGYVPSVDEPGANWIGR</sequence>
<evidence type="ECO:0000313" key="3">
    <source>
        <dbReference type="EMBL" id="CCF82446.1"/>
    </source>
</evidence>
<protein>
    <recommendedName>
        <fullName evidence="2">PRC-barrel domain-containing protein</fullName>
    </recommendedName>
</protein>
<feature type="region of interest" description="Disordered" evidence="1">
    <location>
        <begin position="81"/>
        <end position="110"/>
    </location>
</feature>
<gene>
    <name evidence="3" type="ORF">NITHO_1140009</name>
</gene>
<dbReference type="EMBL" id="CAGS01000018">
    <property type="protein sequence ID" value="CCF82446.1"/>
    <property type="molecule type" value="Genomic_DNA"/>
</dbReference>